<keyword evidence="3" id="KW-1185">Reference proteome</keyword>
<dbReference type="AlphaFoldDB" id="A0A5N7BC77"/>
<reference evidence="2 3" key="1">
    <citation type="submission" date="2019-04" db="EMBL/GenBank/DDBJ databases">
        <title>Friends and foes A comparative genomics studyof 23 Aspergillus species from section Flavi.</title>
        <authorList>
            <consortium name="DOE Joint Genome Institute"/>
            <person name="Kjaerbolling I."/>
            <person name="Vesth T."/>
            <person name="Frisvad J.C."/>
            <person name="Nybo J.L."/>
            <person name="Theobald S."/>
            <person name="Kildgaard S."/>
            <person name="Isbrandt T."/>
            <person name="Kuo A."/>
            <person name="Sato A."/>
            <person name="Lyhne E.K."/>
            <person name="Kogle M.E."/>
            <person name="Wiebenga A."/>
            <person name="Kun R.S."/>
            <person name="Lubbers R.J."/>
            <person name="Makela M.R."/>
            <person name="Barry K."/>
            <person name="Chovatia M."/>
            <person name="Clum A."/>
            <person name="Daum C."/>
            <person name="Haridas S."/>
            <person name="He G."/>
            <person name="LaButti K."/>
            <person name="Lipzen A."/>
            <person name="Mondo S."/>
            <person name="Riley R."/>
            <person name="Salamov A."/>
            <person name="Simmons B.A."/>
            <person name="Magnuson J.K."/>
            <person name="Henrissat B."/>
            <person name="Mortensen U.H."/>
            <person name="Larsen T.O."/>
            <person name="Devries R.P."/>
            <person name="Grigoriev I.V."/>
            <person name="Machida M."/>
            <person name="Baker S.E."/>
            <person name="Andersen M.R."/>
        </authorList>
    </citation>
    <scope>NUCLEOTIDE SEQUENCE [LARGE SCALE GENOMIC DNA]</scope>
    <source>
        <strain evidence="2 3">IBT 29228</strain>
    </source>
</reference>
<feature type="compositionally biased region" description="Basic and acidic residues" evidence="1">
    <location>
        <begin position="428"/>
        <end position="438"/>
    </location>
</feature>
<evidence type="ECO:0000256" key="1">
    <source>
        <dbReference type="SAM" id="MobiDB-lite"/>
    </source>
</evidence>
<sequence>MKEAAEVTDPQWVPEGSQKPPVTPDRSRSPSASGERPRETMENDVVSVAQGTEKKRRWPGARVPSELPSMTRGLSMRWRSDEHKKAKQDKDARIKQEKDEENQRSKKLKKLEGGVKDTIKEWLSNPGQGALNIAPNDEGDEDKNQTESSASLDRRIVSPNPIVLNSSGIKGVFDIQRIVVKMLDSDSLYQKINSAISDKENIDGWCTISTGLALTMVAFSCERHILAQQLDLVDVVEKTVLKDPHDSIDRVSEQPQESEERQNAPGARTEHAASSREDIPEEVPKLKRQSTEGSGLTTGDEIVTMQYGNSQEQRRLSRMLDFVTESNLQAVAGEWVLARFSDAPGAKWFLCRLELGTGAEFYARRIPTDEINFTDAFPERGLVEYWHAFLRVQKSIMCDVLLFYLDSKKAKTYADWLGGSIVQSLSEEGPKDRNKTSDHDEENEDLGDLRLQDYNHLSNVRKMVKMIGWSTRGMLSDVWANGLNRHLSDNALKKIPVHLRAAVEALNKKQVLLPAMFHTGKEVHFF</sequence>
<feature type="compositionally biased region" description="Basic and acidic residues" evidence="1">
    <location>
        <begin position="246"/>
        <end position="285"/>
    </location>
</feature>
<feature type="region of interest" description="Disordered" evidence="1">
    <location>
        <begin position="1"/>
        <end position="152"/>
    </location>
</feature>
<feature type="region of interest" description="Disordered" evidence="1">
    <location>
        <begin position="426"/>
        <end position="445"/>
    </location>
</feature>
<organism evidence="2 3">
    <name type="scientific">Aspergillus bertholletiae</name>
    <dbReference type="NCBI Taxonomy" id="1226010"/>
    <lineage>
        <taxon>Eukaryota</taxon>
        <taxon>Fungi</taxon>
        <taxon>Dikarya</taxon>
        <taxon>Ascomycota</taxon>
        <taxon>Pezizomycotina</taxon>
        <taxon>Eurotiomycetes</taxon>
        <taxon>Eurotiomycetidae</taxon>
        <taxon>Eurotiales</taxon>
        <taxon>Aspergillaceae</taxon>
        <taxon>Aspergillus</taxon>
        <taxon>Aspergillus subgen. Circumdati</taxon>
    </lineage>
</organism>
<accession>A0A5N7BC77</accession>
<protein>
    <submittedName>
        <fullName evidence="2">Uncharacterized protein</fullName>
    </submittedName>
</protein>
<name>A0A5N7BC77_9EURO</name>
<feature type="region of interest" description="Disordered" evidence="1">
    <location>
        <begin position="246"/>
        <end position="297"/>
    </location>
</feature>
<gene>
    <name evidence="2" type="ORF">BDV26DRAFT_280371</name>
</gene>
<evidence type="ECO:0000313" key="3">
    <source>
        <dbReference type="Proteomes" id="UP000326198"/>
    </source>
</evidence>
<proteinExistence type="predicted"/>
<dbReference type="OrthoDB" id="674604at2759"/>
<dbReference type="EMBL" id="ML736195">
    <property type="protein sequence ID" value="KAE8379366.1"/>
    <property type="molecule type" value="Genomic_DNA"/>
</dbReference>
<evidence type="ECO:0000313" key="2">
    <source>
        <dbReference type="EMBL" id="KAE8379366.1"/>
    </source>
</evidence>
<feature type="compositionally biased region" description="Basic and acidic residues" evidence="1">
    <location>
        <begin position="78"/>
        <end position="120"/>
    </location>
</feature>
<dbReference type="Proteomes" id="UP000326198">
    <property type="component" value="Unassembled WGS sequence"/>
</dbReference>